<dbReference type="PANTHER" id="PTHR11675:SF131">
    <property type="entry name" value="POLYPEPTIDE N-ACETYLGALACTOSAMINYLTRANSFERASE 9-RELATED"/>
    <property type="match status" value="1"/>
</dbReference>
<keyword evidence="1" id="KW-1015">Disulfide bond</keyword>
<dbReference type="GO" id="GO:0006493">
    <property type="term" value="P:protein O-linked glycosylation"/>
    <property type="evidence" value="ECO:0007669"/>
    <property type="project" value="TreeGrafter"/>
</dbReference>
<dbReference type="GO" id="GO:0004653">
    <property type="term" value="F:polypeptide N-acetylgalactosaminyltransferase activity"/>
    <property type="evidence" value="ECO:0007669"/>
    <property type="project" value="TreeGrafter"/>
</dbReference>
<evidence type="ECO:0008006" key="4">
    <source>
        <dbReference type="Google" id="ProtNLM"/>
    </source>
</evidence>
<dbReference type="InterPro" id="IPR029044">
    <property type="entry name" value="Nucleotide-diphossugar_trans"/>
</dbReference>
<evidence type="ECO:0000313" key="2">
    <source>
        <dbReference type="EMBL" id="OON16384.1"/>
    </source>
</evidence>
<gene>
    <name evidence="2" type="ORF">X801_07804</name>
</gene>
<protein>
    <recommendedName>
        <fullName evidence="4">Galactosyltransferase C-terminal domain-containing protein</fullName>
    </recommendedName>
</protein>
<organism evidence="2 3">
    <name type="scientific">Opisthorchis viverrini</name>
    <name type="common">Southeast Asian liver fluke</name>
    <dbReference type="NCBI Taxonomy" id="6198"/>
    <lineage>
        <taxon>Eukaryota</taxon>
        <taxon>Metazoa</taxon>
        <taxon>Spiralia</taxon>
        <taxon>Lophotrochozoa</taxon>
        <taxon>Platyhelminthes</taxon>
        <taxon>Trematoda</taxon>
        <taxon>Digenea</taxon>
        <taxon>Opisthorchiida</taxon>
        <taxon>Opisthorchiata</taxon>
        <taxon>Opisthorchiidae</taxon>
        <taxon>Opisthorchis</taxon>
    </lineage>
</organism>
<dbReference type="Proteomes" id="UP000243686">
    <property type="component" value="Unassembled WGS sequence"/>
</dbReference>
<dbReference type="GO" id="GO:0005794">
    <property type="term" value="C:Golgi apparatus"/>
    <property type="evidence" value="ECO:0007669"/>
    <property type="project" value="TreeGrafter"/>
</dbReference>
<proteinExistence type="predicted"/>
<name>A0A1S8WPN8_OPIVI</name>
<evidence type="ECO:0000313" key="3">
    <source>
        <dbReference type="Proteomes" id="UP000243686"/>
    </source>
</evidence>
<evidence type="ECO:0000256" key="1">
    <source>
        <dbReference type="ARBA" id="ARBA00023157"/>
    </source>
</evidence>
<keyword evidence="3" id="KW-1185">Reference proteome</keyword>
<dbReference type="EMBL" id="KV897667">
    <property type="protein sequence ID" value="OON16384.1"/>
    <property type="molecule type" value="Genomic_DNA"/>
</dbReference>
<accession>A0A1S8WPN8</accession>
<reference evidence="2 3" key="1">
    <citation type="submission" date="2015-03" db="EMBL/GenBank/DDBJ databases">
        <title>Draft genome of the nematode, Opisthorchis viverrini.</title>
        <authorList>
            <person name="Mitreva M."/>
        </authorList>
    </citation>
    <scope>NUCLEOTIDE SEQUENCE [LARGE SCALE GENOMIC DNA]</scope>
    <source>
        <strain evidence="2">Khon Kaen</strain>
    </source>
</reference>
<dbReference type="PANTHER" id="PTHR11675">
    <property type="entry name" value="N-ACETYLGALACTOSAMINYLTRANSFERASE"/>
    <property type="match status" value="1"/>
</dbReference>
<dbReference type="Gene3D" id="3.90.550.10">
    <property type="entry name" value="Spore Coat Polysaccharide Biosynthesis Protein SpsA, Chain A"/>
    <property type="match status" value="1"/>
</dbReference>
<dbReference type="AlphaFoldDB" id="A0A1S8WPN8"/>
<sequence>MCGGTLQVHPCSHVGHVFRTKSPYSIQNNTGHTLRRNLVRLAEVWMDEYKGYFYERFNFKLAVVTCEKVNPYHEVAPP</sequence>